<gene>
    <name evidence="1" type="ORF">GN244_ATG12309</name>
    <name evidence="3" type="ORF">GN958_ATG00533</name>
    <name evidence="2" type="ORF">GN958_ATG16161</name>
</gene>
<name>A0A833WAK3_PHYIN</name>
<reference evidence="1" key="1">
    <citation type="submission" date="2020-04" db="EMBL/GenBank/DDBJ databases">
        <title>Hybrid Assembly of Korean Phytophthora infestans isolates.</title>
        <authorList>
            <person name="Prokchorchik M."/>
            <person name="Lee Y."/>
            <person name="Seo J."/>
            <person name="Cho J.-H."/>
            <person name="Park Y.-E."/>
            <person name="Jang D.-C."/>
            <person name="Im J.-S."/>
            <person name="Choi J.-G."/>
            <person name="Park H.-J."/>
            <person name="Lee G.-B."/>
            <person name="Lee Y.-G."/>
            <person name="Hong S.-Y."/>
            <person name="Cho K."/>
            <person name="Sohn K.H."/>
        </authorList>
    </citation>
    <scope>NUCLEOTIDE SEQUENCE</scope>
    <source>
        <strain evidence="1">KR_1_A1</strain>
        <strain evidence="2">KR_2_A2</strain>
    </source>
</reference>
<organism evidence="1 4">
    <name type="scientific">Phytophthora infestans</name>
    <name type="common">Potato late blight agent</name>
    <name type="synonym">Botrytis infestans</name>
    <dbReference type="NCBI Taxonomy" id="4787"/>
    <lineage>
        <taxon>Eukaryota</taxon>
        <taxon>Sar</taxon>
        <taxon>Stramenopiles</taxon>
        <taxon>Oomycota</taxon>
        <taxon>Peronosporomycetes</taxon>
        <taxon>Peronosporales</taxon>
        <taxon>Peronosporaceae</taxon>
        <taxon>Phytophthora</taxon>
    </lineage>
</organism>
<evidence type="ECO:0000313" key="3">
    <source>
        <dbReference type="EMBL" id="KAF4150325.1"/>
    </source>
</evidence>
<dbReference type="Proteomes" id="UP000704712">
    <property type="component" value="Unassembled WGS sequence"/>
</dbReference>
<accession>A0A833WAK3</accession>
<dbReference type="EMBL" id="JAACNO010002260">
    <property type="protein sequence ID" value="KAF4134614.1"/>
    <property type="molecule type" value="Genomic_DNA"/>
</dbReference>
<comment type="caution">
    <text evidence="1">The sequence shown here is derived from an EMBL/GenBank/DDBJ whole genome shotgun (WGS) entry which is preliminary data.</text>
</comment>
<keyword evidence="4" id="KW-1185">Reference proteome</keyword>
<dbReference type="EMBL" id="WSZM01000302">
    <property type="protein sequence ID" value="KAF4035643.1"/>
    <property type="molecule type" value="Genomic_DNA"/>
</dbReference>
<dbReference type="Proteomes" id="UP000602510">
    <property type="component" value="Unassembled WGS sequence"/>
</dbReference>
<evidence type="ECO:0000313" key="2">
    <source>
        <dbReference type="EMBL" id="KAF4134614.1"/>
    </source>
</evidence>
<protein>
    <submittedName>
        <fullName evidence="1">Uncharacterized protein</fullName>
    </submittedName>
</protein>
<sequence>MLEGLIENKPATTKSSLRHHNVVVPHMDALQISEHQRRYLERHDLDVDALDVVNIAARSAVIPVTKMSVKGPMPTRTFPE</sequence>
<dbReference type="EMBL" id="JAACNO010000087">
    <property type="protein sequence ID" value="KAF4150325.1"/>
    <property type="molecule type" value="Genomic_DNA"/>
</dbReference>
<evidence type="ECO:0000313" key="4">
    <source>
        <dbReference type="Proteomes" id="UP000602510"/>
    </source>
</evidence>
<dbReference type="AlphaFoldDB" id="A0A833WAK3"/>
<evidence type="ECO:0000313" key="1">
    <source>
        <dbReference type="EMBL" id="KAF4035643.1"/>
    </source>
</evidence>
<proteinExistence type="predicted"/>